<dbReference type="AlphaFoldDB" id="A0BZG4"/>
<dbReference type="HOGENOM" id="CLU_1809905_0_0_1"/>
<dbReference type="EMBL" id="CT868029">
    <property type="protein sequence ID" value="CAK63931.1"/>
    <property type="molecule type" value="Genomic_DNA"/>
</dbReference>
<keyword evidence="2" id="KW-1185">Reference proteome</keyword>
<reference evidence="1 2" key="1">
    <citation type="journal article" date="2006" name="Nature">
        <title>Global trends of whole-genome duplications revealed by the ciliate Paramecium tetraurelia.</title>
        <authorList>
            <consortium name="Genoscope"/>
            <person name="Aury J.-M."/>
            <person name="Jaillon O."/>
            <person name="Duret L."/>
            <person name="Noel B."/>
            <person name="Jubin C."/>
            <person name="Porcel B.M."/>
            <person name="Segurens B."/>
            <person name="Daubin V."/>
            <person name="Anthouard V."/>
            <person name="Aiach N."/>
            <person name="Arnaiz O."/>
            <person name="Billaut A."/>
            <person name="Beisson J."/>
            <person name="Blanc I."/>
            <person name="Bouhouche K."/>
            <person name="Camara F."/>
            <person name="Duharcourt S."/>
            <person name="Guigo R."/>
            <person name="Gogendeau D."/>
            <person name="Katinka M."/>
            <person name="Keller A.-M."/>
            <person name="Kissmehl R."/>
            <person name="Klotz C."/>
            <person name="Koll F."/>
            <person name="Le Moue A."/>
            <person name="Lepere C."/>
            <person name="Malinsky S."/>
            <person name="Nowacki M."/>
            <person name="Nowak J.K."/>
            <person name="Plattner H."/>
            <person name="Poulain J."/>
            <person name="Ruiz F."/>
            <person name="Serrano V."/>
            <person name="Zagulski M."/>
            <person name="Dessen P."/>
            <person name="Betermier M."/>
            <person name="Weissenbach J."/>
            <person name="Scarpelli C."/>
            <person name="Schachter V."/>
            <person name="Sperling L."/>
            <person name="Meyer E."/>
            <person name="Cohen J."/>
            <person name="Wincker P."/>
        </authorList>
    </citation>
    <scope>NUCLEOTIDE SEQUENCE [LARGE SCALE GENOMIC DNA]</scope>
    <source>
        <strain evidence="1 2">Stock d4-2</strain>
    </source>
</reference>
<gene>
    <name evidence="1" type="ORF">GSPATT00033784001</name>
</gene>
<dbReference type="OrthoDB" id="25002at2759"/>
<dbReference type="Proteomes" id="UP000000600">
    <property type="component" value="Unassembled WGS sequence"/>
</dbReference>
<evidence type="ECO:0008006" key="3">
    <source>
        <dbReference type="Google" id="ProtNLM"/>
    </source>
</evidence>
<organism evidence="1 2">
    <name type="scientific">Paramecium tetraurelia</name>
    <dbReference type="NCBI Taxonomy" id="5888"/>
    <lineage>
        <taxon>Eukaryota</taxon>
        <taxon>Sar</taxon>
        <taxon>Alveolata</taxon>
        <taxon>Ciliophora</taxon>
        <taxon>Intramacronucleata</taxon>
        <taxon>Oligohymenophorea</taxon>
        <taxon>Peniculida</taxon>
        <taxon>Parameciidae</taxon>
        <taxon>Paramecium</taxon>
    </lineage>
</organism>
<dbReference type="RefSeq" id="XP_001431329.1">
    <property type="nucleotide sequence ID" value="XM_001431292.1"/>
</dbReference>
<evidence type="ECO:0000313" key="1">
    <source>
        <dbReference type="EMBL" id="CAK63931.1"/>
    </source>
</evidence>
<accession>A0BZG4</accession>
<dbReference type="InParanoid" id="A0BZG4"/>
<name>A0BZG4_PARTE</name>
<dbReference type="GeneID" id="5017113"/>
<dbReference type="KEGG" id="ptm:GSPATT00033784001"/>
<protein>
    <recommendedName>
        <fullName evidence="3">Cyclin N-terminal domain-containing protein</fullName>
    </recommendedName>
</protein>
<sequence>MVICNCFHQLLHIQKKVDIDGQKIKYDDQNTYQIISKQIEVESYILQMIGYDLHIIVTQVYLQEVKTKIDVSQEDSNQLIQFSQQYLSDYSSINHVYSINQRKQLKLKLNVLFSYSLCNIYGQQINKNNNRRFIEWGTMAFFI</sequence>
<evidence type="ECO:0000313" key="2">
    <source>
        <dbReference type="Proteomes" id="UP000000600"/>
    </source>
</evidence>
<proteinExistence type="predicted"/>